<dbReference type="STRING" id="656024.FsymDg_0546"/>
<gene>
    <name evidence="2" type="ordered locus">FsymDg_0546</name>
</gene>
<evidence type="ECO:0000256" key="1">
    <source>
        <dbReference type="SAM" id="MobiDB-lite"/>
    </source>
</evidence>
<dbReference type="EMBL" id="CP002801">
    <property type="protein sequence ID" value="AEH08084.1"/>
    <property type="molecule type" value="Genomic_DNA"/>
</dbReference>
<dbReference type="HOGENOM" id="CLU_3153114_0_0_11"/>
<dbReference type="Proteomes" id="UP000001549">
    <property type="component" value="Chromosome"/>
</dbReference>
<keyword evidence="3" id="KW-1185">Reference proteome</keyword>
<name>F8B1N9_9ACTN</name>
<protein>
    <submittedName>
        <fullName evidence="2">Uncharacterized protein</fullName>
    </submittedName>
</protein>
<organism evidence="2 3">
    <name type="scientific">Candidatus Protofrankia datiscae</name>
    <dbReference type="NCBI Taxonomy" id="2716812"/>
    <lineage>
        <taxon>Bacteria</taxon>
        <taxon>Bacillati</taxon>
        <taxon>Actinomycetota</taxon>
        <taxon>Actinomycetes</taxon>
        <taxon>Frankiales</taxon>
        <taxon>Frankiaceae</taxon>
        <taxon>Protofrankia</taxon>
    </lineage>
</organism>
<evidence type="ECO:0000313" key="3">
    <source>
        <dbReference type="Proteomes" id="UP000001549"/>
    </source>
</evidence>
<dbReference type="KEGG" id="fsy:FsymDg_0546"/>
<sequence length="48" mass="5046">MMENAGAFHQKPSRSSTGGSGWSRSRRYVAISSARIGEVSADKSGDAT</sequence>
<accession>F8B1N9</accession>
<dbReference type="AlphaFoldDB" id="F8B1N9"/>
<evidence type="ECO:0000313" key="2">
    <source>
        <dbReference type="EMBL" id="AEH08084.1"/>
    </source>
</evidence>
<feature type="region of interest" description="Disordered" evidence="1">
    <location>
        <begin position="1"/>
        <end position="24"/>
    </location>
</feature>
<proteinExistence type="predicted"/>
<reference evidence="2 3" key="1">
    <citation type="submission" date="2011-05" db="EMBL/GenBank/DDBJ databases">
        <title>Complete sequence of chromosome of Frankia symbiont of Datisca glomerata.</title>
        <authorList>
            <consortium name="US DOE Joint Genome Institute"/>
            <person name="Lucas S."/>
            <person name="Han J."/>
            <person name="Lapidus A."/>
            <person name="Cheng J.-F."/>
            <person name="Goodwin L."/>
            <person name="Pitluck S."/>
            <person name="Peters L."/>
            <person name="Mikhailova N."/>
            <person name="Chertkov O."/>
            <person name="Teshima H."/>
            <person name="Han C."/>
            <person name="Tapia R."/>
            <person name="Land M."/>
            <person name="Hauser L."/>
            <person name="Kyrpides N."/>
            <person name="Ivanova N."/>
            <person name="Pagani I."/>
            <person name="Berry A."/>
            <person name="Pawlowski K."/>
            <person name="Persson T."/>
            <person name="Vanden Heuvel B."/>
            <person name="Benson D."/>
            <person name="Woyke T."/>
        </authorList>
    </citation>
    <scope>NUCLEOTIDE SEQUENCE [LARGE SCALE GENOMIC DNA]</scope>
    <source>
        <strain evidence="3">4085684</strain>
    </source>
</reference>